<dbReference type="InterPro" id="IPR012551">
    <property type="entry name" value="DUF1707_SHOCT-like"/>
</dbReference>
<dbReference type="EMBL" id="CP092488">
    <property type="protein sequence ID" value="UMB69766.1"/>
    <property type="molecule type" value="Genomic_DNA"/>
</dbReference>
<dbReference type="RefSeq" id="WP_240261497.1">
    <property type="nucleotide sequence ID" value="NZ_CP092488.2"/>
</dbReference>
<dbReference type="Pfam" id="PF08044">
    <property type="entry name" value="DUF1707"/>
    <property type="match status" value="1"/>
</dbReference>
<evidence type="ECO:0000256" key="1">
    <source>
        <dbReference type="SAM" id="MobiDB-lite"/>
    </source>
</evidence>
<dbReference type="PANTHER" id="PTHR40763:SF4">
    <property type="entry name" value="DUF1707 DOMAIN-CONTAINING PROTEIN"/>
    <property type="match status" value="1"/>
</dbReference>
<sequence>MAKWLGAPAARGVTSGTRARDADRQEACRLLDDALSSGELSMEEHRERVGAATNAVTLGDLRRLVEDLQSDGGPGPALQSADGHGGLTGRFGARIRRAGLSTLAITLSAGLLAGIGIGWGIYGDTTSPFEVASDPGAKPDGVAPVVLRPPTQLHSVGGLTGLIEQARKRFGNVVGYRLVVYPTYASFDRPDPADDRRILDSDYRGGWDDPTNEAKSSADAADPVDLSAFDIPTAVGIMRGAPDTLHIKRDEVKSSYLIIEPAPRPVTPGALSLSLHVSSDYGSGMIMFGGDGTIKRVDLS</sequence>
<protein>
    <submittedName>
        <fullName evidence="4">DUF1707 domain-containing protein</fullName>
    </submittedName>
</protein>
<name>A0ABY3VK23_9MYCO</name>
<keyword evidence="2" id="KW-0472">Membrane</keyword>
<dbReference type="PANTHER" id="PTHR40763">
    <property type="entry name" value="MEMBRANE PROTEIN-RELATED"/>
    <property type="match status" value="1"/>
</dbReference>
<gene>
    <name evidence="4" type="ORF">MKK62_26140</name>
</gene>
<evidence type="ECO:0000259" key="3">
    <source>
        <dbReference type="Pfam" id="PF08044"/>
    </source>
</evidence>
<feature type="region of interest" description="Disordered" evidence="1">
    <location>
        <begin position="1"/>
        <end position="21"/>
    </location>
</feature>
<feature type="transmembrane region" description="Helical" evidence="2">
    <location>
        <begin position="100"/>
        <end position="122"/>
    </location>
</feature>
<evidence type="ECO:0000313" key="5">
    <source>
        <dbReference type="Proteomes" id="UP001055336"/>
    </source>
</evidence>
<keyword evidence="2" id="KW-0812">Transmembrane</keyword>
<reference evidence="4" key="1">
    <citation type="submission" date="2022-08" db="EMBL/GenBank/DDBJ databases">
        <title>Whole genome sequencing of non-tuberculosis mycobacteria type-strains.</title>
        <authorList>
            <person name="Igarashi Y."/>
            <person name="Osugi A."/>
            <person name="Mitarai S."/>
        </authorList>
    </citation>
    <scope>NUCLEOTIDE SEQUENCE</scope>
    <source>
        <strain evidence="4">DSM 45127</strain>
    </source>
</reference>
<evidence type="ECO:0000313" key="4">
    <source>
        <dbReference type="EMBL" id="UMB69766.1"/>
    </source>
</evidence>
<evidence type="ECO:0000256" key="2">
    <source>
        <dbReference type="SAM" id="Phobius"/>
    </source>
</evidence>
<accession>A0ABY3VK23</accession>
<feature type="region of interest" description="Disordered" evidence="1">
    <location>
        <begin position="195"/>
        <end position="219"/>
    </location>
</feature>
<keyword evidence="2" id="KW-1133">Transmembrane helix</keyword>
<feature type="domain" description="DUF1707" evidence="3">
    <location>
        <begin position="17"/>
        <end position="69"/>
    </location>
</feature>
<keyword evidence="5" id="KW-1185">Reference proteome</keyword>
<feature type="compositionally biased region" description="Basic and acidic residues" evidence="1">
    <location>
        <begin position="195"/>
        <end position="207"/>
    </location>
</feature>
<organism evidence="4 5">
    <name type="scientific">Mycobacterium paraterrae</name>
    <dbReference type="NCBI Taxonomy" id="577492"/>
    <lineage>
        <taxon>Bacteria</taxon>
        <taxon>Bacillati</taxon>
        <taxon>Actinomycetota</taxon>
        <taxon>Actinomycetes</taxon>
        <taxon>Mycobacteriales</taxon>
        <taxon>Mycobacteriaceae</taxon>
        <taxon>Mycobacterium</taxon>
    </lineage>
</organism>
<proteinExistence type="predicted"/>
<dbReference type="Proteomes" id="UP001055336">
    <property type="component" value="Chromosome"/>
</dbReference>